<evidence type="ECO:0000256" key="1">
    <source>
        <dbReference type="ARBA" id="ARBA00022786"/>
    </source>
</evidence>
<dbReference type="PANTHER" id="PTHR12904">
    <property type="match status" value="1"/>
</dbReference>
<dbReference type="OrthoDB" id="5783533at2759"/>
<dbReference type="InterPro" id="IPR055142">
    <property type="entry name" value="ZER1-like_C"/>
</dbReference>
<evidence type="ECO:0000313" key="4">
    <source>
        <dbReference type="Proteomes" id="UP000194236"/>
    </source>
</evidence>
<reference evidence="3 4" key="1">
    <citation type="submission" date="2017-03" db="EMBL/GenBank/DDBJ databases">
        <title>Genome Survey of Euroglyphus maynei.</title>
        <authorList>
            <person name="Arlian L.G."/>
            <person name="Morgan M.S."/>
            <person name="Rider S.D."/>
        </authorList>
    </citation>
    <scope>NUCLEOTIDE SEQUENCE [LARGE SCALE GENOMIC DNA]</scope>
    <source>
        <strain evidence="3">Arlian Lab</strain>
        <tissue evidence="3">Whole body</tissue>
    </source>
</reference>
<dbReference type="GO" id="GO:0031462">
    <property type="term" value="C:Cul2-RING ubiquitin ligase complex"/>
    <property type="evidence" value="ECO:0007669"/>
    <property type="project" value="TreeGrafter"/>
</dbReference>
<name>A0A1Y3AZD1_EURMA</name>
<evidence type="ECO:0000313" key="3">
    <source>
        <dbReference type="EMBL" id="OTF73164.1"/>
    </source>
</evidence>
<dbReference type="SUPFAM" id="SSF48371">
    <property type="entry name" value="ARM repeat"/>
    <property type="match status" value="1"/>
</dbReference>
<proteinExistence type="predicted"/>
<dbReference type="InterPro" id="IPR051341">
    <property type="entry name" value="Zyg-11_UBL_adapter"/>
</dbReference>
<organism evidence="3 4">
    <name type="scientific">Euroglyphus maynei</name>
    <name type="common">Mayne's house dust mite</name>
    <dbReference type="NCBI Taxonomy" id="6958"/>
    <lineage>
        <taxon>Eukaryota</taxon>
        <taxon>Metazoa</taxon>
        <taxon>Ecdysozoa</taxon>
        <taxon>Arthropoda</taxon>
        <taxon>Chelicerata</taxon>
        <taxon>Arachnida</taxon>
        <taxon>Acari</taxon>
        <taxon>Acariformes</taxon>
        <taxon>Sarcoptiformes</taxon>
        <taxon>Astigmata</taxon>
        <taxon>Psoroptidia</taxon>
        <taxon>Analgoidea</taxon>
        <taxon>Pyroglyphidae</taxon>
        <taxon>Pyroglyphinae</taxon>
        <taxon>Euroglyphus</taxon>
    </lineage>
</organism>
<dbReference type="EMBL" id="MUJZ01052885">
    <property type="protein sequence ID" value="OTF73164.1"/>
    <property type="molecule type" value="Genomic_DNA"/>
</dbReference>
<dbReference type="InterPro" id="IPR011989">
    <property type="entry name" value="ARM-like"/>
</dbReference>
<dbReference type="AlphaFoldDB" id="A0A1Y3AZD1"/>
<keyword evidence="1" id="KW-0833">Ubl conjugation pathway</keyword>
<sequence length="460" mass="53357">MERHMKHPQLILFSSGNLYNLTKNNPHLHPHILRKVVNICIETMKHYSTEYQIIKNILLTMCSDRILQDITFDRYTCIRLVMDTLLTFTDLSVNRLALGICAILAAKIPTVENALMGSQSVYLKRLLDLVQESYCVNTANNEIILKLSLSALWNFTDEAPKTCETFIKHNGIKLYVDTLILFQDKSNVETKILGLLNNIAEVLHLRPHLIQPKLLHQLRKLIYSDQIDVSYFAIGILAQLASDHHLDWTDVEDFDMDQMLQQMLNQIQSWPNPSFEMVSYRSFEPFMSLLVNDRHESISLWALWAIHHVCTKNPNKYCRMLYDEKCITKIIAILTERLQRQYRIDCQQQQRQLSRRLINLVTVADDEFQILCKARTDWNCYDRQQWNLVIEKSTNDNQLPQLLECQAPLSGKKPSSPITAIIVDGCDCLLKCSLDNDPLIRLSSIILKSFHCFSPIPLNL</sequence>
<feature type="domain" description="Protein zer-1 homolog-like C-terminal" evidence="2">
    <location>
        <begin position="1"/>
        <end position="338"/>
    </location>
</feature>
<keyword evidence="4" id="KW-1185">Reference proteome</keyword>
<comment type="caution">
    <text evidence="3">The sequence shown here is derived from an EMBL/GenBank/DDBJ whole genome shotgun (WGS) entry which is preliminary data.</text>
</comment>
<dbReference type="InterPro" id="IPR016024">
    <property type="entry name" value="ARM-type_fold"/>
</dbReference>
<gene>
    <name evidence="3" type="ORF">BLA29_003076</name>
</gene>
<dbReference type="Proteomes" id="UP000194236">
    <property type="component" value="Unassembled WGS sequence"/>
</dbReference>
<accession>A0A1Y3AZD1</accession>
<dbReference type="Pfam" id="PF22964">
    <property type="entry name" value="ZER1-like_2nd"/>
    <property type="match status" value="1"/>
</dbReference>
<evidence type="ECO:0000259" key="2">
    <source>
        <dbReference type="Pfam" id="PF22964"/>
    </source>
</evidence>
<protein>
    <recommendedName>
        <fullName evidence="2">Protein zer-1 homolog-like C-terminal domain-containing protein</fullName>
    </recommendedName>
</protein>
<dbReference type="PANTHER" id="PTHR12904:SF22">
    <property type="entry name" value="ZYG-11 FAMILY MEMBER B, CELL CYCLE REGULATOR"/>
    <property type="match status" value="1"/>
</dbReference>
<dbReference type="Gene3D" id="1.25.10.10">
    <property type="entry name" value="Leucine-rich Repeat Variant"/>
    <property type="match status" value="1"/>
</dbReference>